<dbReference type="GO" id="GO:0003677">
    <property type="term" value="F:DNA binding"/>
    <property type="evidence" value="ECO:0007669"/>
    <property type="project" value="InterPro"/>
</dbReference>
<keyword evidence="3" id="KW-1185">Reference proteome</keyword>
<dbReference type="InterPro" id="IPR036397">
    <property type="entry name" value="RNaseH_sf"/>
</dbReference>
<dbReference type="PANTHER" id="PTHR47169">
    <property type="entry name" value="OS01G0541250 PROTEIN"/>
    <property type="match status" value="1"/>
</dbReference>
<accession>A0A6A4B323</accession>
<dbReference type="Gene3D" id="3.30.420.10">
    <property type="entry name" value="Ribonuclease H-like superfamily/Ribonuclease H"/>
    <property type="match status" value="1"/>
</dbReference>
<feature type="domain" description="Transposase Tc1-like" evidence="1">
    <location>
        <begin position="92"/>
        <end position="134"/>
    </location>
</feature>
<dbReference type="AlphaFoldDB" id="A0A6A4B323"/>
<reference evidence="2 3" key="1">
    <citation type="submission" date="2018-08" db="EMBL/GenBank/DDBJ databases">
        <title>Genomic investigation of the strawberry pathogen Phytophthora fragariae indicates pathogenicity is determined by transcriptional variation in three key races.</title>
        <authorList>
            <person name="Adams T.M."/>
            <person name="Armitage A.D."/>
            <person name="Sobczyk M.K."/>
            <person name="Bates H.J."/>
            <person name="Dunwell J.M."/>
            <person name="Nellist C.F."/>
            <person name="Harrison R.J."/>
        </authorList>
    </citation>
    <scope>NUCLEOTIDE SEQUENCE [LARGE SCALE GENOMIC DNA]</scope>
    <source>
        <strain evidence="2 3">SCRP333</strain>
    </source>
</reference>
<feature type="non-terminal residue" evidence="2">
    <location>
        <position position="343"/>
    </location>
</feature>
<protein>
    <recommendedName>
        <fullName evidence="1">Transposase Tc1-like domain-containing protein</fullName>
    </recommendedName>
</protein>
<name>A0A6A4B323_9STRA</name>
<comment type="caution">
    <text evidence="2">The sequence shown here is derived from an EMBL/GenBank/DDBJ whole genome shotgun (WGS) entry which is preliminary data.</text>
</comment>
<dbReference type="PANTHER" id="PTHR47169:SF4">
    <property type="entry name" value="TRANSPOSASE TC1-LIKE DOMAIN-CONTAINING PROTEIN"/>
    <property type="match status" value="1"/>
</dbReference>
<proteinExistence type="predicted"/>
<sequence length="343" mass="38964">MERNQRATRELTARERQQAEVAGNFSVHEKTISRLWKRAKTNAAQHGVYEATTLKHLTGRRPRDLKAVLERLRHVDVQQRTTIRSAAVACGVPATTLFRRLKQGKLRSCTSVTRPLLTPANLQARIKFCLDHVDTSTNKYRDMMDVIHVDEKYFFLTVVKRRFIMLHDEPDPIRKLKSKRHITKVMMLAAVARPRYNEAGECIFDGKLGTCPFVVHTLAERTSRNRPAGTPLVKAVTATKENYREMLIDKLLPAIRSKWGTRITIQQDNASPHIDPKDSAFCAAVDALDLNVVLKFQPPNSPDLNCLDLGAFHAIQARQQLRSPRTLAELVAATTEAYWELPD</sequence>
<dbReference type="Pfam" id="PF01498">
    <property type="entry name" value="HTH_Tnp_Tc3_2"/>
    <property type="match status" value="1"/>
</dbReference>
<evidence type="ECO:0000259" key="1">
    <source>
        <dbReference type="Pfam" id="PF01498"/>
    </source>
</evidence>
<organism evidence="2 3">
    <name type="scientific">Phytophthora rubi</name>
    <dbReference type="NCBI Taxonomy" id="129364"/>
    <lineage>
        <taxon>Eukaryota</taxon>
        <taxon>Sar</taxon>
        <taxon>Stramenopiles</taxon>
        <taxon>Oomycota</taxon>
        <taxon>Peronosporomycetes</taxon>
        <taxon>Peronosporales</taxon>
        <taxon>Peronosporaceae</taxon>
        <taxon>Phytophthora</taxon>
    </lineage>
</organism>
<evidence type="ECO:0000313" key="2">
    <source>
        <dbReference type="EMBL" id="KAE9265608.1"/>
    </source>
</evidence>
<gene>
    <name evidence="2" type="ORF">PR003_g32404</name>
</gene>
<dbReference type="InterPro" id="IPR002492">
    <property type="entry name" value="Transposase_Tc1-like"/>
</dbReference>
<dbReference type="GO" id="GO:0015074">
    <property type="term" value="P:DNA integration"/>
    <property type="evidence" value="ECO:0007669"/>
    <property type="project" value="InterPro"/>
</dbReference>
<dbReference type="Proteomes" id="UP000434957">
    <property type="component" value="Unassembled WGS sequence"/>
</dbReference>
<dbReference type="EMBL" id="QXFT01007786">
    <property type="protein sequence ID" value="KAE9265608.1"/>
    <property type="molecule type" value="Genomic_DNA"/>
</dbReference>
<dbReference type="GO" id="GO:0006313">
    <property type="term" value="P:DNA transposition"/>
    <property type="evidence" value="ECO:0007669"/>
    <property type="project" value="InterPro"/>
</dbReference>
<evidence type="ECO:0000313" key="3">
    <source>
        <dbReference type="Proteomes" id="UP000434957"/>
    </source>
</evidence>